<protein>
    <recommendedName>
        <fullName evidence="2">Surface lipoprotein assembly modifier C-terminal domain-containing protein</fullName>
    </recommendedName>
</protein>
<organism evidence="3 4">
    <name type="scientific">Pacificimonas flava</name>
    <dbReference type="NCBI Taxonomy" id="1234595"/>
    <lineage>
        <taxon>Bacteria</taxon>
        <taxon>Pseudomonadati</taxon>
        <taxon>Pseudomonadota</taxon>
        <taxon>Alphaproteobacteria</taxon>
        <taxon>Sphingomonadales</taxon>
        <taxon>Sphingosinicellaceae</taxon>
        <taxon>Pacificimonas</taxon>
    </lineage>
</organism>
<dbReference type="InterPro" id="IPR011250">
    <property type="entry name" value="OMP/PagP_B-barrel"/>
</dbReference>
<dbReference type="SUPFAM" id="SSF56925">
    <property type="entry name" value="OMPA-like"/>
    <property type="match status" value="1"/>
</dbReference>
<gene>
    <name evidence="3" type="ORF">B5C34_01990</name>
</gene>
<evidence type="ECO:0000256" key="1">
    <source>
        <dbReference type="SAM" id="SignalP"/>
    </source>
</evidence>
<dbReference type="Gene3D" id="1.25.40.10">
    <property type="entry name" value="Tetratricopeptide repeat domain"/>
    <property type="match status" value="1"/>
</dbReference>
<keyword evidence="4" id="KW-1185">Reference proteome</keyword>
<feature type="signal peptide" evidence="1">
    <location>
        <begin position="1"/>
        <end position="18"/>
    </location>
</feature>
<proteinExistence type="predicted"/>
<feature type="domain" description="Surface lipoprotein assembly modifier C-terminal" evidence="2">
    <location>
        <begin position="234"/>
        <end position="432"/>
    </location>
</feature>
<dbReference type="RefSeq" id="WP_088711142.1">
    <property type="nucleotide sequence ID" value="NZ_NFZT01000001.1"/>
</dbReference>
<feature type="chain" id="PRO_5013393009" description="Surface lipoprotein assembly modifier C-terminal domain-containing protein" evidence="1">
    <location>
        <begin position="19"/>
        <end position="438"/>
    </location>
</feature>
<evidence type="ECO:0000313" key="3">
    <source>
        <dbReference type="EMBL" id="OWV32344.1"/>
    </source>
</evidence>
<dbReference type="OrthoDB" id="6116449at2"/>
<name>A0A219B2C9_9SPHN</name>
<keyword evidence="1" id="KW-0732">Signal</keyword>
<sequence>MRIIAVLLAAGGCAISLAAPVDAAVDQTVQTALRLQAAGEADKAYELLSARVENRAGDPDFDYALGIAAADAGRPAEAIIALQRVLAVQPDNSQARAELARAYALGGDIDTARAEFDTALQDPSLPDPVRQRFDRIVRTYDRQIAGGGSSVSGFLDASLGYDTNVNAATDEDSIVIPLFAGFGPGVLGPGATADEDVFSEVVGGVSGVVATSRQARFFASGLANWRNNMDSEGFDQIALTGTVGAAHTFASRDVLSLSAQAQQFWLGGDSYRQAVGGILQFTNRLEGGKALSFSGEYFRQNFDGDPLRDSDRYGIGVAYAARTLVVQASGGHEETRRAAGDHLSFDYLRANAGVEQAVADGVAVILGVGGQIRRYDADDPLFLASRSDEQIDGSAGLKFRIADNAYVRPRVTYTRNWSNIPLYDYDRLTGSVGVRFEF</sequence>
<evidence type="ECO:0000259" key="2">
    <source>
        <dbReference type="Pfam" id="PF04575"/>
    </source>
</evidence>
<dbReference type="InterPro" id="IPR011990">
    <property type="entry name" value="TPR-like_helical_dom_sf"/>
</dbReference>
<dbReference type="SUPFAM" id="SSF48452">
    <property type="entry name" value="TPR-like"/>
    <property type="match status" value="1"/>
</dbReference>
<evidence type="ECO:0000313" key="4">
    <source>
        <dbReference type="Proteomes" id="UP000198462"/>
    </source>
</evidence>
<dbReference type="Pfam" id="PF04575">
    <property type="entry name" value="SlipAM"/>
    <property type="match status" value="1"/>
</dbReference>
<reference evidence="4" key="1">
    <citation type="submission" date="2017-05" db="EMBL/GenBank/DDBJ databases">
        <authorList>
            <person name="Lin X."/>
        </authorList>
    </citation>
    <scope>NUCLEOTIDE SEQUENCE [LARGE SCALE GENOMIC DNA]</scope>
    <source>
        <strain evidence="4">JLT2012</strain>
    </source>
</reference>
<dbReference type="InterPro" id="IPR007655">
    <property type="entry name" value="Slam_C"/>
</dbReference>
<dbReference type="EMBL" id="NFZT01000001">
    <property type="protein sequence ID" value="OWV32344.1"/>
    <property type="molecule type" value="Genomic_DNA"/>
</dbReference>
<dbReference type="Proteomes" id="UP000198462">
    <property type="component" value="Unassembled WGS sequence"/>
</dbReference>
<accession>A0A219B2C9</accession>
<dbReference type="Pfam" id="PF13432">
    <property type="entry name" value="TPR_16"/>
    <property type="match status" value="1"/>
</dbReference>
<dbReference type="AlphaFoldDB" id="A0A219B2C9"/>
<comment type="caution">
    <text evidence="3">The sequence shown here is derived from an EMBL/GenBank/DDBJ whole genome shotgun (WGS) entry which is preliminary data.</text>
</comment>